<protein>
    <submittedName>
        <fullName evidence="3">Uncharacterized protein</fullName>
    </submittedName>
</protein>
<keyword evidence="2" id="KW-0812">Transmembrane</keyword>
<evidence type="ECO:0000313" key="4">
    <source>
        <dbReference type="Proteomes" id="UP000460221"/>
    </source>
</evidence>
<proteinExistence type="predicted"/>
<evidence type="ECO:0000256" key="2">
    <source>
        <dbReference type="SAM" id="Phobius"/>
    </source>
</evidence>
<keyword evidence="2" id="KW-1133">Transmembrane helix</keyword>
<dbReference type="RefSeq" id="WP_154766832.1">
    <property type="nucleotide sequence ID" value="NZ_WLYK01000001.1"/>
</dbReference>
<organism evidence="3 4">
    <name type="scientific">Nakamurella alba</name>
    <dbReference type="NCBI Taxonomy" id="2665158"/>
    <lineage>
        <taxon>Bacteria</taxon>
        <taxon>Bacillati</taxon>
        <taxon>Actinomycetota</taxon>
        <taxon>Actinomycetes</taxon>
        <taxon>Nakamurellales</taxon>
        <taxon>Nakamurellaceae</taxon>
        <taxon>Nakamurella</taxon>
    </lineage>
</organism>
<evidence type="ECO:0000313" key="3">
    <source>
        <dbReference type="EMBL" id="MTD12842.1"/>
    </source>
</evidence>
<keyword evidence="4" id="KW-1185">Reference proteome</keyword>
<keyword evidence="2" id="KW-0472">Membrane</keyword>
<feature type="transmembrane region" description="Helical" evidence="2">
    <location>
        <begin position="35"/>
        <end position="54"/>
    </location>
</feature>
<dbReference type="Proteomes" id="UP000460221">
    <property type="component" value="Unassembled WGS sequence"/>
</dbReference>
<evidence type="ECO:0000256" key="1">
    <source>
        <dbReference type="SAM" id="MobiDB-lite"/>
    </source>
</evidence>
<reference evidence="3 4" key="1">
    <citation type="submission" date="2019-11" db="EMBL/GenBank/DDBJ databases">
        <authorList>
            <person name="Jiang L.-Q."/>
        </authorList>
    </citation>
    <scope>NUCLEOTIDE SEQUENCE [LARGE SCALE GENOMIC DNA]</scope>
    <source>
        <strain evidence="3 4">YIM 132087</strain>
    </source>
</reference>
<dbReference type="AlphaFoldDB" id="A0A7K1FFF4"/>
<feature type="region of interest" description="Disordered" evidence="1">
    <location>
        <begin position="63"/>
        <end position="114"/>
    </location>
</feature>
<dbReference type="EMBL" id="WLYK01000001">
    <property type="protein sequence ID" value="MTD12842.1"/>
    <property type="molecule type" value="Genomic_DNA"/>
</dbReference>
<gene>
    <name evidence="3" type="ORF">GIS00_02640</name>
</gene>
<feature type="compositionally biased region" description="Low complexity" evidence="1">
    <location>
        <begin position="85"/>
        <end position="114"/>
    </location>
</feature>
<name>A0A7K1FFF4_9ACTN</name>
<accession>A0A7K1FFF4</accession>
<comment type="caution">
    <text evidence="3">The sequence shown here is derived from an EMBL/GenBank/DDBJ whole genome shotgun (WGS) entry which is preliminary data.</text>
</comment>
<sequence>MTGSDLLARVHLLVVETTPAEVDPSTGKGPEWGKAAPIGLLVIVLLCVACYFLARSFSKNIRRVPTSFDPPAPETPTAEGRDESAQATATVAATGDAAPSAPAGTDDPPAAGRA</sequence>